<evidence type="ECO:0000313" key="5">
    <source>
        <dbReference type="EMBL" id="MBC1778917.1"/>
    </source>
</evidence>
<protein>
    <recommendedName>
        <fullName evidence="3">LXG domain-containing protein</fullName>
    </recommendedName>
</protein>
<reference evidence="6 7" key="1">
    <citation type="submission" date="2020-03" db="EMBL/GenBank/DDBJ databases">
        <title>Soil Listeria distribution.</title>
        <authorList>
            <person name="Liao J."/>
            <person name="Wiedmann M."/>
        </authorList>
    </citation>
    <scope>NUCLEOTIDE SEQUENCE [LARGE SCALE GENOMIC DNA]</scope>
    <source>
        <strain evidence="5 7">FSL L7-1017</strain>
        <strain evidence="4 6">FSL L7-1387</strain>
    </source>
</reference>
<dbReference type="EMBL" id="JAARRW010000002">
    <property type="protein sequence ID" value="MBC1561360.1"/>
    <property type="molecule type" value="Genomic_DNA"/>
</dbReference>
<evidence type="ECO:0000313" key="6">
    <source>
        <dbReference type="Proteomes" id="UP000541955"/>
    </source>
</evidence>
<comment type="similarity">
    <text evidence="1">In the N-terminal section; belongs to the LXG family.</text>
</comment>
<keyword evidence="2" id="KW-0812">Transmembrane</keyword>
<sequence>MSYLVKYDDVTSVGAYVNGNCQTYGEQLQEISQSFTNIVGIPSLKGQAADSMKAYVGEVHGFIIQSISQLVQEIQSKFLLYKDGYYNTIDADNHAKLDENILESTLTFFRQSTNNFDIEHGKLEEVIQSVYDIINVSNISAYAVQDDYQHTTKQVSELKQLVGQYENDHATKDFTVFDAMLTSLKGLIAEAQAKDSAVVTHYQPRDLLQYKDSVALNGAVVASQESLAANQTALDQAITNEGKRWEVLEQEAADKRAEDGIWNAVFAVGAVIIGGAAIVLTAGAATPLVVTAAIAGSASIAYGASNLVESSQDIYFGLHGDATTAAFNPLRDTVFMGNQGAYDAFGMVATTVAGACIPMGPAIAAAKAGGTSVARATVVTLGKEATSFAVGSGAFFATEHFVAPIATDLFGEDVGRNVTRVSSLVAAIGAGGATYSGLSKLESAFGARTVPKLVTGTSENVNPSEIRFSQTSVNGSDDIIASMKANGWKGEPIDVVRMPDGSLTTLDNTRVAAAREVGIDVQATVRNYDDPLPQDMVARFTTPKGVPKTWGEATDLRIGKQKASFRNNNPMGSFDLEKMK</sequence>
<organism evidence="5 7">
    <name type="scientific">Listeria booriae</name>
    <dbReference type="NCBI Taxonomy" id="1552123"/>
    <lineage>
        <taxon>Bacteria</taxon>
        <taxon>Bacillati</taxon>
        <taxon>Bacillota</taxon>
        <taxon>Bacilli</taxon>
        <taxon>Bacillales</taxon>
        <taxon>Listeriaceae</taxon>
        <taxon>Listeria</taxon>
    </lineage>
</organism>
<proteinExistence type="inferred from homology"/>
<name>A0A7X1CID7_9LIST</name>
<dbReference type="InterPro" id="IPR006829">
    <property type="entry name" value="LXG_dom"/>
</dbReference>
<feature type="transmembrane region" description="Helical" evidence="2">
    <location>
        <begin position="261"/>
        <end position="282"/>
    </location>
</feature>
<accession>A0A7X1CID7</accession>
<dbReference type="RefSeq" id="WP_185428739.1">
    <property type="nucleotide sequence ID" value="NZ_JAARRW010000002.1"/>
</dbReference>
<keyword evidence="2" id="KW-1133">Transmembrane helix</keyword>
<dbReference type="Pfam" id="PF04740">
    <property type="entry name" value="LXG"/>
    <property type="match status" value="1"/>
</dbReference>
<dbReference type="Proteomes" id="UP000541955">
    <property type="component" value="Unassembled WGS sequence"/>
</dbReference>
<evidence type="ECO:0000313" key="7">
    <source>
        <dbReference type="Proteomes" id="UP000547643"/>
    </source>
</evidence>
<dbReference type="AlphaFoldDB" id="A0A7X1CID7"/>
<dbReference type="EMBL" id="JAARUV010000002">
    <property type="protein sequence ID" value="MBC1778917.1"/>
    <property type="molecule type" value="Genomic_DNA"/>
</dbReference>
<evidence type="ECO:0000256" key="1">
    <source>
        <dbReference type="ARBA" id="ARBA00034117"/>
    </source>
</evidence>
<keyword evidence="2" id="KW-0472">Membrane</keyword>
<dbReference type="Proteomes" id="UP000547643">
    <property type="component" value="Unassembled WGS sequence"/>
</dbReference>
<dbReference type="PROSITE" id="PS51756">
    <property type="entry name" value="LXG"/>
    <property type="match status" value="1"/>
</dbReference>
<evidence type="ECO:0000313" key="4">
    <source>
        <dbReference type="EMBL" id="MBC1561360.1"/>
    </source>
</evidence>
<evidence type="ECO:0000259" key="3">
    <source>
        <dbReference type="PROSITE" id="PS51756"/>
    </source>
</evidence>
<feature type="domain" description="LXG" evidence="3">
    <location>
        <begin position="1"/>
        <end position="233"/>
    </location>
</feature>
<evidence type="ECO:0000256" key="2">
    <source>
        <dbReference type="SAM" id="Phobius"/>
    </source>
</evidence>
<gene>
    <name evidence="4" type="ORF">HB902_04705</name>
    <name evidence="5" type="ORF">HCA46_08715</name>
</gene>
<comment type="caution">
    <text evidence="5">The sequence shown here is derived from an EMBL/GenBank/DDBJ whole genome shotgun (WGS) entry which is preliminary data.</text>
</comment>